<keyword evidence="1" id="KW-0472">Membrane</keyword>
<evidence type="ECO:0000313" key="3">
    <source>
        <dbReference type="Proteomes" id="UP000187203"/>
    </source>
</evidence>
<proteinExistence type="predicted"/>
<protein>
    <submittedName>
        <fullName evidence="2">Peptide/nitrate transporter protein</fullName>
    </submittedName>
</protein>
<dbReference type="AlphaFoldDB" id="A0A1R3L0E0"/>
<reference evidence="3" key="1">
    <citation type="submission" date="2013-09" db="EMBL/GenBank/DDBJ databases">
        <title>Corchorus olitorius genome sequencing.</title>
        <authorList>
            <person name="Alam M."/>
            <person name="Haque M.S."/>
            <person name="Islam M.S."/>
            <person name="Emdad E.M."/>
            <person name="Islam M.M."/>
            <person name="Ahmed B."/>
            <person name="Halim A."/>
            <person name="Hossen Q.M.M."/>
            <person name="Hossain M.Z."/>
            <person name="Ahmed R."/>
            <person name="Khan M.M."/>
            <person name="Islam R."/>
            <person name="Rashid M.M."/>
            <person name="Khan S.A."/>
            <person name="Rahman M.S."/>
            <person name="Alam M."/>
            <person name="Yahiya A.S."/>
            <person name="Khan M.S."/>
            <person name="Azam M.S."/>
            <person name="Haque T."/>
            <person name="Lashkar M.Z.H."/>
            <person name="Akhand A.I."/>
            <person name="Morshed G."/>
            <person name="Roy S."/>
            <person name="Uddin K.S."/>
            <person name="Rabeya T."/>
            <person name="Hossain A.S."/>
            <person name="Chowdhury A."/>
            <person name="Snigdha A.R."/>
            <person name="Mortoza M.S."/>
            <person name="Matin S.A."/>
            <person name="Hoque S.M.E."/>
            <person name="Islam M.K."/>
            <person name="Roy D.K."/>
            <person name="Haider R."/>
            <person name="Moosa M.M."/>
            <person name="Elias S.M."/>
            <person name="Hasan A.M."/>
            <person name="Jahan S."/>
            <person name="Shafiuddin M."/>
            <person name="Mahmood N."/>
            <person name="Shommy N.S."/>
        </authorList>
    </citation>
    <scope>NUCLEOTIDE SEQUENCE [LARGE SCALE GENOMIC DNA]</scope>
    <source>
        <strain evidence="3">cv. O-4</strain>
    </source>
</reference>
<dbReference type="EMBL" id="AWUE01006077">
    <property type="protein sequence ID" value="OMP12816.1"/>
    <property type="molecule type" value="Genomic_DNA"/>
</dbReference>
<comment type="caution">
    <text evidence="2">The sequence shown here is derived from an EMBL/GenBank/DDBJ whole genome shotgun (WGS) entry which is preliminary data.</text>
</comment>
<keyword evidence="1" id="KW-1133">Transmembrane helix</keyword>
<evidence type="ECO:0000256" key="1">
    <source>
        <dbReference type="SAM" id="Phobius"/>
    </source>
</evidence>
<name>A0A1R3L0E0_9ROSI</name>
<evidence type="ECO:0000313" key="2">
    <source>
        <dbReference type="EMBL" id="OMP12816.1"/>
    </source>
</evidence>
<keyword evidence="1" id="KW-0812">Transmembrane</keyword>
<organism evidence="2 3">
    <name type="scientific">Corchorus olitorius</name>
    <dbReference type="NCBI Taxonomy" id="93759"/>
    <lineage>
        <taxon>Eukaryota</taxon>
        <taxon>Viridiplantae</taxon>
        <taxon>Streptophyta</taxon>
        <taxon>Embryophyta</taxon>
        <taxon>Tracheophyta</taxon>
        <taxon>Spermatophyta</taxon>
        <taxon>Magnoliopsida</taxon>
        <taxon>eudicotyledons</taxon>
        <taxon>Gunneridae</taxon>
        <taxon>Pentapetalae</taxon>
        <taxon>rosids</taxon>
        <taxon>malvids</taxon>
        <taxon>Malvales</taxon>
        <taxon>Malvaceae</taxon>
        <taxon>Grewioideae</taxon>
        <taxon>Apeibeae</taxon>
        <taxon>Corchorus</taxon>
    </lineage>
</organism>
<gene>
    <name evidence="2" type="ORF">COLO4_02727</name>
</gene>
<dbReference type="Proteomes" id="UP000187203">
    <property type="component" value="Unassembled WGS sequence"/>
</dbReference>
<accession>A0A1R3L0E0</accession>
<keyword evidence="3" id="KW-1185">Reference proteome</keyword>
<feature type="transmembrane region" description="Helical" evidence="1">
    <location>
        <begin position="133"/>
        <end position="150"/>
    </location>
</feature>
<sequence length="151" mass="17394">MEEIVAPISLQGKRVFVERELLEGKRVDESLLFLGEDSVGGFQCGVYLWEWWRAERWSARVSSPEDSVIRRASVYLSLCDEIDCVGEKVCWQQSTVSWHGRQVNSHLSVTDPNLQQSDEFLISIPCFDLLNCHMVLIALWLWGALYFIVVK</sequence>